<dbReference type="EMBL" id="BLKS01000001">
    <property type="protein sequence ID" value="GFG49922.1"/>
    <property type="molecule type" value="Genomic_DNA"/>
</dbReference>
<gene>
    <name evidence="1" type="ORF">MAGR_13630</name>
</gene>
<organism evidence="1 2">
    <name type="scientific">Mycolicibacterium agri</name>
    <name type="common">Mycobacterium agri</name>
    <dbReference type="NCBI Taxonomy" id="36811"/>
    <lineage>
        <taxon>Bacteria</taxon>
        <taxon>Bacillati</taxon>
        <taxon>Actinomycetota</taxon>
        <taxon>Actinomycetes</taxon>
        <taxon>Mycobacteriales</taxon>
        <taxon>Mycobacteriaceae</taxon>
        <taxon>Mycolicibacterium</taxon>
    </lineage>
</organism>
<reference evidence="1 2" key="1">
    <citation type="journal article" date="2019" name="Emerg. Microbes Infect.">
        <title>Comprehensive subspecies identification of 175 nontuberculous mycobacteria species based on 7547 genomic profiles.</title>
        <authorList>
            <person name="Matsumoto Y."/>
            <person name="Kinjo T."/>
            <person name="Motooka D."/>
            <person name="Nabeya D."/>
            <person name="Jung N."/>
            <person name="Uechi K."/>
            <person name="Horii T."/>
            <person name="Iida T."/>
            <person name="Fujita J."/>
            <person name="Nakamura S."/>
        </authorList>
    </citation>
    <scope>NUCLEOTIDE SEQUENCE [LARGE SCALE GENOMIC DNA]</scope>
    <source>
        <strain evidence="1 2">JCM 6377</strain>
    </source>
</reference>
<dbReference type="AlphaFoldDB" id="A0A7I9VWT9"/>
<name>A0A7I9VWT9_MYCAG</name>
<comment type="caution">
    <text evidence="1">The sequence shown here is derived from an EMBL/GenBank/DDBJ whole genome shotgun (WGS) entry which is preliminary data.</text>
</comment>
<evidence type="ECO:0000313" key="1">
    <source>
        <dbReference type="EMBL" id="GFG49922.1"/>
    </source>
</evidence>
<evidence type="ECO:0000313" key="2">
    <source>
        <dbReference type="Proteomes" id="UP000465302"/>
    </source>
</evidence>
<accession>A0A7I9VWT9</accession>
<protein>
    <submittedName>
        <fullName evidence="1">Uncharacterized protein</fullName>
    </submittedName>
</protein>
<sequence length="139" mass="14778">MPRLTPHITANPRIAPNVGSKPKALERIVSITAGTRSAFTTTMISDSTMYTTAMNGTTIDANAAIRLTPPMMTNASTMTVPTATHHLLKPHAEFIAEAIEFDCTLGSRSPHASTVTAAKTKPYALKKGRAEVCASALLR</sequence>
<proteinExistence type="predicted"/>
<dbReference type="Proteomes" id="UP000465302">
    <property type="component" value="Unassembled WGS sequence"/>
</dbReference>